<comment type="caution">
    <text evidence="1">The sequence shown here is derived from an EMBL/GenBank/DDBJ whole genome shotgun (WGS) entry which is preliminary data.</text>
</comment>
<dbReference type="EMBL" id="AKWE02000077">
    <property type="protein sequence ID" value="EMO58445.1"/>
    <property type="molecule type" value="Genomic_DNA"/>
</dbReference>
<organism evidence="1 2">
    <name type="scientific">Leptospira santarosai str. CBC1416</name>
    <dbReference type="NCBI Taxonomy" id="1193059"/>
    <lineage>
        <taxon>Bacteria</taxon>
        <taxon>Pseudomonadati</taxon>
        <taxon>Spirochaetota</taxon>
        <taxon>Spirochaetia</taxon>
        <taxon>Leptospirales</taxon>
        <taxon>Leptospiraceae</taxon>
        <taxon>Leptospira</taxon>
    </lineage>
</organism>
<protein>
    <submittedName>
        <fullName evidence="1">Uncharacterized protein</fullName>
    </submittedName>
</protein>
<evidence type="ECO:0000313" key="1">
    <source>
        <dbReference type="EMBL" id="EMO58445.1"/>
    </source>
</evidence>
<dbReference type="Proteomes" id="UP000012149">
    <property type="component" value="Unassembled WGS sequence"/>
</dbReference>
<name>M6VNU9_9LEPT</name>
<gene>
    <name evidence="1" type="ORF">LEP1GSC161_3123</name>
</gene>
<sequence length="45" mass="5209">MLLTLILLVSCESLKKDKEDEVSITDPEGYFFDWFRSKVGYFSAS</sequence>
<evidence type="ECO:0000313" key="2">
    <source>
        <dbReference type="Proteomes" id="UP000012149"/>
    </source>
</evidence>
<dbReference type="AlphaFoldDB" id="M6VNU9"/>
<proteinExistence type="predicted"/>
<accession>M6VNU9</accession>
<reference evidence="1 2" key="1">
    <citation type="submission" date="2013-01" db="EMBL/GenBank/DDBJ databases">
        <authorList>
            <person name="Harkins D.M."/>
            <person name="Durkin A.S."/>
            <person name="Brinkac L.M."/>
            <person name="Haft D.H."/>
            <person name="Selengut J.D."/>
            <person name="Sanka R."/>
            <person name="DePew J."/>
            <person name="Purushe J."/>
            <person name="Matthias M.A."/>
            <person name="Vinetz J.M."/>
            <person name="Sutton G.G."/>
            <person name="Nierman W.C."/>
            <person name="Fouts D.E."/>
        </authorList>
    </citation>
    <scope>NUCLEOTIDE SEQUENCE [LARGE SCALE GENOMIC DNA]</scope>
    <source>
        <strain evidence="1 2">CBC1416</strain>
    </source>
</reference>